<organism evidence="7">
    <name type="scientific">freshwater metagenome</name>
    <dbReference type="NCBI Taxonomy" id="449393"/>
    <lineage>
        <taxon>unclassified sequences</taxon>
        <taxon>metagenomes</taxon>
        <taxon>ecological metagenomes</taxon>
    </lineage>
</organism>
<keyword evidence="4" id="KW-0687">Ribonucleoprotein</keyword>
<dbReference type="Gene3D" id="2.170.120.20">
    <property type="entry name" value="Ribosomal protein L25, beta domain"/>
    <property type="match status" value="1"/>
</dbReference>
<dbReference type="InterPro" id="IPR011035">
    <property type="entry name" value="Ribosomal_bL25/Gln-tRNA_synth"/>
</dbReference>
<keyword evidence="3" id="KW-0689">Ribosomal protein</keyword>
<evidence type="ECO:0000259" key="6">
    <source>
        <dbReference type="Pfam" id="PF14693"/>
    </source>
</evidence>
<dbReference type="GO" id="GO:0008097">
    <property type="term" value="F:5S rRNA binding"/>
    <property type="evidence" value="ECO:0007669"/>
    <property type="project" value="InterPro"/>
</dbReference>
<dbReference type="SUPFAM" id="SSF50715">
    <property type="entry name" value="Ribosomal protein L25-like"/>
    <property type="match status" value="1"/>
</dbReference>
<evidence type="ECO:0000256" key="3">
    <source>
        <dbReference type="ARBA" id="ARBA00022980"/>
    </source>
</evidence>
<dbReference type="NCBIfam" id="TIGR00731">
    <property type="entry name" value="bL25_bact_ctc"/>
    <property type="match status" value="1"/>
</dbReference>
<dbReference type="InterPro" id="IPR020930">
    <property type="entry name" value="Ribosomal_uL5_bac-type"/>
</dbReference>
<dbReference type="Pfam" id="PF14693">
    <property type="entry name" value="Ribosomal_TL5_C"/>
    <property type="match status" value="1"/>
</dbReference>
<evidence type="ECO:0000259" key="5">
    <source>
        <dbReference type="Pfam" id="PF01386"/>
    </source>
</evidence>
<gene>
    <name evidence="7" type="ORF">UFOPK2044_00653</name>
</gene>
<dbReference type="EMBL" id="CAEZVO010000085">
    <property type="protein sequence ID" value="CAB4635738.1"/>
    <property type="molecule type" value="Genomic_DNA"/>
</dbReference>
<proteinExistence type="inferred from homology"/>
<dbReference type="GO" id="GO:0006412">
    <property type="term" value="P:translation"/>
    <property type="evidence" value="ECO:0007669"/>
    <property type="project" value="InterPro"/>
</dbReference>
<evidence type="ECO:0000256" key="4">
    <source>
        <dbReference type="ARBA" id="ARBA00023274"/>
    </source>
</evidence>
<sequence length="205" mass="21373">MNTAAKLVGTTRTKFGKGASRQARAAGQTPAVIYGHGSDPRHITVPAHEVALILRHKNAVIALSIDGKEESVLVKSATKDAVTQIIEHIDLVELVLGERVHVEVPVHLVGESMSGTIVDIEHKTVRIEVAATSIPDFVEIFVTKDNGAGHHIVAGDIILPEGAKLDFAPTELIASVVMTQAGNAEEVPAAAATATATPAAEAPKA</sequence>
<reference evidence="7" key="1">
    <citation type="submission" date="2020-05" db="EMBL/GenBank/DDBJ databases">
        <authorList>
            <person name="Chiriac C."/>
            <person name="Salcher M."/>
            <person name="Ghai R."/>
            <person name="Kavagutti S V."/>
        </authorList>
    </citation>
    <scope>NUCLEOTIDE SEQUENCE</scope>
</reference>
<dbReference type="AlphaFoldDB" id="A0A6J6JGW7"/>
<keyword evidence="1" id="KW-0699">rRNA-binding</keyword>
<accession>A0A6J6JGW7</accession>
<dbReference type="InterPro" id="IPR029751">
    <property type="entry name" value="Ribosomal_L25_dom"/>
</dbReference>
<evidence type="ECO:0000256" key="1">
    <source>
        <dbReference type="ARBA" id="ARBA00022730"/>
    </source>
</evidence>
<dbReference type="NCBIfam" id="NF004131">
    <property type="entry name" value="PRK05618.2-1"/>
    <property type="match status" value="1"/>
</dbReference>
<dbReference type="Gene3D" id="2.40.240.10">
    <property type="entry name" value="Ribosomal Protein L25, Chain P"/>
    <property type="match status" value="1"/>
</dbReference>
<dbReference type="InterPro" id="IPR037121">
    <property type="entry name" value="Ribosomal_bL25_C"/>
</dbReference>
<dbReference type="GO" id="GO:0003735">
    <property type="term" value="F:structural constituent of ribosome"/>
    <property type="evidence" value="ECO:0007669"/>
    <property type="project" value="InterPro"/>
</dbReference>
<dbReference type="InterPro" id="IPR001021">
    <property type="entry name" value="Ribosomal_bL25_long"/>
</dbReference>
<dbReference type="HAMAP" id="MF_01334">
    <property type="entry name" value="Ribosomal_bL25_CTC"/>
    <property type="match status" value="1"/>
</dbReference>
<dbReference type="PANTHER" id="PTHR33284">
    <property type="entry name" value="RIBOSOMAL PROTEIN L25/GLN-TRNA SYNTHETASE, ANTI-CODON-BINDING DOMAIN-CONTAINING PROTEIN"/>
    <property type="match status" value="1"/>
</dbReference>
<name>A0A6J6JGW7_9ZZZZ</name>
<dbReference type="GO" id="GO:0022625">
    <property type="term" value="C:cytosolic large ribosomal subunit"/>
    <property type="evidence" value="ECO:0007669"/>
    <property type="project" value="TreeGrafter"/>
</dbReference>
<dbReference type="CDD" id="cd00495">
    <property type="entry name" value="Ribosomal_L25_TL5_CTC"/>
    <property type="match status" value="1"/>
</dbReference>
<evidence type="ECO:0000313" key="7">
    <source>
        <dbReference type="EMBL" id="CAB4635738.1"/>
    </source>
</evidence>
<dbReference type="InterPro" id="IPR020057">
    <property type="entry name" value="Ribosomal_bL25_b-dom"/>
</dbReference>
<protein>
    <submittedName>
        <fullName evidence="7">Unannotated protein</fullName>
    </submittedName>
</protein>
<dbReference type="PANTHER" id="PTHR33284:SF1">
    <property type="entry name" value="RIBOSOMAL PROTEIN L25_GLN-TRNA SYNTHETASE, ANTI-CODON-BINDING DOMAIN-CONTAINING PROTEIN"/>
    <property type="match status" value="1"/>
</dbReference>
<dbReference type="Pfam" id="PF01386">
    <property type="entry name" value="Ribosomal_L25p"/>
    <property type="match status" value="1"/>
</dbReference>
<keyword evidence="2" id="KW-0694">RNA-binding</keyword>
<dbReference type="InterPro" id="IPR020056">
    <property type="entry name" value="Rbsml_bL25/Gln-tRNA_synth_N"/>
</dbReference>
<feature type="domain" description="Large ribosomal subunit protein bL25 L25" evidence="5">
    <location>
        <begin position="8"/>
        <end position="91"/>
    </location>
</feature>
<feature type="domain" description="Large ribosomal subunit protein bL25 beta" evidence="6">
    <location>
        <begin position="100"/>
        <end position="179"/>
    </location>
</feature>
<evidence type="ECO:0000256" key="2">
    <source>
        <dbReference type="ARBA" id="ARBA00022884"/>
    </source>
</evidence>